<dbReference type="NCBIfam" id="NF033545">
    <property type="entry name" value="transpos_IS630"/>
    <property type="match status" value="1"/>
</dbReference>
<dbReference type="Proteomes" id="UP000273405">
    <property type="component" value="Unassembled WGS sequence"/>
</dbReference>
<dbReference type="RefSeq" id="WP_120623498.1">
    <property type="nucleotide sequence ID" value="NZ_RAWG01000005.1"/>
</dbReference>
<dbReference type="InterPro" id="IPR038717">
    <property type="entry name" value="Tc1-like_DDE_dom"/>
</dbReference>
<evidence type="ECO:0000259" key="1">
    <source>
        <dbReference type="Pfam" id="PF13358"/>
    </source>
</evidence>
<dbReference type="Pfam" id="PF13565">
    <property type="entry name" value="HTH_32"/>
    <property type="match status" value="1"/>
</dbReference>
<gene>
    <name evidence="2" type="ORF">D7X12_01615</name>
</gene>
<feature type="domain" description="Tc1-like transposase DDE" evidence="1">
    <location>
        <begin position="182"/>
        <end position="334"/>
    </location>
</feature>
<dbReference type="EMBL" id="RAWG01000005">
    <property type="protein sequence ID" value="RKH47922.1"/>
    <property type="molecule type" value="Genomic_DNA"/>
</dbReference>
<comment type="caution">
    <text evidence="2">The sequence shown here is derived from an EMBL/GenBank/DDBJ whole genome shotgun (WGS) entry which is preliminary data.</text>
</comment>
<dbReference type="InterPro" id="IPR047655">
    <property type="entry name" value="Transpos_IS630-like"/>
</dbReference>
<dbReference type="OrthoDB" id="165456at2"/>
<protein>
    <submittedName>
        <fullName evidence="2">IS630 family transposase</fullName>
    </submittedName>
</protein>
<dbReference type="Pfam" id="PF13358">
    <property type="entry name" value="DDE_3"/>
    <property type="match status" value="1"/>
</dbReference>
<dbReference type="InterPro" id="IPR009057">
    <property type="entry name" value="Homeodomain-like_sf"/>
</dbReference>
<organism evidence="2 3">
    <name type="scientific">Corallococcus sicarius</name>
    <dbReference type="NCBI Taxonomy" id="2316726"/>
    <lineage>
        <taxon>Bacteria</taxon>
        <taxon>Pseudomonadati</taxon>
        <taxon>Myxococcota</taxon>
        <taxon>Myxococcia</taxon>
        <taxon>Myxococcales</taxon>
        <taxon>Cystobacterineae</taxon>
        <taxon>Myxococcaceae</taxon>
        <taxon>Corallococcus</taxon>
    </lineage>
</organism>
<evidence type="ECO:0000313" key="3">
    <source>
        <dbReference type="Proteomes" id="UP000273405"/>
    </source>
</evidence>
<dbReference type="AlphaFoldDB" id="A0A3A8P6B2"/>
<name>A0A3A8P6B2_9BACT</name>
<proteinExistence type="predicted"/>
<evidence type="ECO:0000313" key="2">
    <source>
        <dbReference type="EMBL" id="RKH47922.1"/>
    </source>
</evidence>
<keyword evidence="3" id="KW-1185">Reference proteome</keyword>
<reference evidence="3" key="1">
    <citation type="submission" date="2018-09" db="EMBL/GenBank/DDBJ databases">
        <authorList>
            <person name="Livingstone P.G."/>
            <person name="Whitworth D.E."/>
        </authorList>
    </citation>
    <scope>NUCLEOTIDE SEQUENCE [LARGE SCALE GENOMIC DNA]</scope>
    <source>
        <strain evidence="3">CA040B</strain>
    </source>
</reference>
<accession>A0A3A8P6B2</accession>
<dbReference type="SUPFAM" id="SSF46689">
    <property type="entry name" value="Homeodomain-like"/>
    <property type="match status" value="1"/>
</dbReference>
<sequence length="381" mass="43333">MPTNVRHRVTLTAEEKQELRALVAGGTARVRHVKRAQVLLAAHAQRTDEAIARSVQVGASTVFRVKRRFVEGGVEHALHDKQRAGAERKLSGKEEALLVATACSGPPAGRARWTLQLLADEMVRLTEHPGLSRETVRRRLEENELKPWQRRMWCIPKVDAEYVARMEDVLELYAAPADKARPLVCFDETPVQLIGEVRTPVPAAPGRPRRYDYEYQRNGTANLFVHLDVHAGLRHVDVTPSRTSKDFAHQMRALLDEHYPDAAQVRVVLDNLSTHSAAALYETFPPEEARRLLRRLEFHFVPKHASWLNMVEIEISILTRQCLGRRLGDVKALKREVARWQRQRNLSRARIRWRFSVDSARQKLGKSYPLTAQAAAHQAAA</sequence>